<sequence length="251" mass="28305">MNKRNFIRNAVSLLFCSVVLFSQDVLGDIVCDIESNVYRTVTIKGQEWMGENLSVKHYRNGDPIRHAATAAEWEAASRRGEGAWCYYSNNQKYGNSHGILYNWYAINDPRGLAPEGWHIPDDREWNSLSSMLGGRSYAGAFLKAGAKNALDLSSLYSSSATFRALPAGYRRNDGRFYYMNSNAYFWSSSRFIDGFAWFHHLNASNDMVFRNDTSMGNGMSVRCVRDRGSFTMFADRRISPSAGTVGNELPN</sequence>
<evidence type="ECO:0000259" key="2">
    <source>
        <dbReference type="Pfam" id="PF09603"/>
    </source>
</evidence>
<dbReference type="KEGG" id="paa:Paes_1157"/>
<proteinExistence type="predicted"/>
<gene>
    <name evidence="3" type="ordered locus">Paes_1157</name>
</gene>
<protein>
    <recommendedName>
        <fullName evidence="2">Fibrobacter succinogenes major paralogous domain-containing protein</fullName>
    </recommendedName>
</protein>
<dbReference type="Pfam" id="PF09603">
    <property type="entry name" value="Fib_succ_major"/>
    <property type="match status" value="1"/>
</dbReference>
<dbReference type="EMBL" id="CP001108">
    <property type="protein sequence ID" value="ACF46186.1"/>
    <property type="molecule type" value="Genomic_DNA"/>
</dbReference>
<dbReference type="eggNOG" id="COG4704">
    <property type="taxonomic scope" value="Bacteria"/>
</dbReference>
<dbReference type="NCBIfam" id="TIGR02145">
    <property type="entry name" value="Fib_succ_major"/>
    <property type="match status" value="1"/>
</dbReference>
<dbReference type="STRING" id="290512.Paes_1157"/>
<keyword evidence="4" id="KW-1185">Reference proteome</keyword>
<feature type="chain" id="PRO_5002825779" description="Fibrobacter succinogenes major paralogous domain-containing protein" evidence="1">
    <location>
        <begin position="28"/>
        <end position="251"/>
    </location>
</feature>
<evidence type="ECO:0000313" key="3">
    <source>
        <dbReference type="EMBL" id="ACF46186.1"/>
    </source>
</evidence>
<dbReference type="RefSeq" id="WP_012505721.1">
    <property type="nucleotide sequence ID" value="NC_011059.1"/>
</dbReference>
<accession>B4S7Z9</accession>
<name>B4S7Z9_PROA2</name>
<evidence type="ECO:0000313" key="4">
    <source>
        <dbReference type="Proteomes" id="UP000002725"/>
    </source>
</evidence>
<organism evidence="3 4">
    <name type="scientific">Prosthecochloris aestuarii (strain DSM 271 / SK 413)</name>
    <dbReference type="NCBI Taxonomy" id="290512"/>
    <lineage>
        <taxon>Bacteria</taxon>
        <taxon>Pseudomonadati</taxon>
        <taxon>Chlorobiota</taxon>
        <taxon>Chlorobiia</taxon>
        <taxon>Chlorobiales</taxon>
        <taxon>Chlorobiaceae</taxon>
        <taxon>Prosthecochloris</taxon>
    </lineage>
</organism>
<dbReference type="InterPro" id="IPR011871">
    <property type="entry name" value="Fib_succ_major"/>
</dbReference>
<feature type="signal peptide" evidence="1">
    <location>
        <begin position="1"/>
        <end position="27"/>
    </location>
</feature>
<evidence type="ECO:0000256" key="1">
    <source>
        <dbReference type="SAM" id="SignalP"/>
    </source>
</evidence>
<feature type="domain" description="Fibrobacter succinogenes major paralogous" evidence="2">
    <location>
        <begin position="41"/>
        <end position="225"/>
    </location>
</feature>
<dbReference type="HOGENOM" id="CLU_042629_0_0_10"/>
<keyword evidence="1" id="KW-0732">Signal</keyword>
<dbReference type="AlphaFoldDB" id="B4S7Z9"/>
<reference evidence="3" key="1">
    <citation type="submission" date="2008-06" db="EMBL/GenBank/DDBJ databases">
        <title>Complete sequence of chromosome of Prosthecochloris aestuarii DSM 271.</title>
        <authorList>
            <consortium name="US DOE Joint Genome Institute"/>
            <person name="Lucas S."/>
            <person name="Copeland A."/>
            <person name="Lapidus A."/>
            <person name="Glavina del Rio T."/>
            <person name="Dalin E."/>
            <person name="Tice H."/>
            <person name="Bruce D."/>
            <person name="Goodwin L."/>
            <person name="Pitluck S."/>
            <person name="Schmutz J."/>
            <person name="Larimer F."/>
            <person name="Land M."/>
            <person name="Hauser L."/>
            <person name="Kyrpides N."/>
            <person name="Anderson I."/>
            <person name="Liu Z."/>
            <person name="Li T."/>
            <person name="Zhao F."/>
            <person name="Overmann J."/>
            <person name="Bryant D.A."/>
            <person name="Richardson P."/>
        </authorList>
    </citation>
    <scope>NUCLEOTIDE SEQUENCE [LARGE SCALE GENOMIC DNA]</scope>
    <source>
        <strain evidence="3">DSM 271</strain>
    </source>
</reference>
<dbReference type="Proteomes" id="UP000002725">
    <property type="component" value="Chromosome"/>
</dbReference>